<gene>
    <name evidence="2" type="ORF">JAO13_16125</name>
</gene>
<dbReference type="RefSeq" id="WP_176129704.1">
    <property type="nucleotide sequence ID" value="NZ_CADDZZ010000002.1"/>
</dbReference>
<protein>
    <submittedName>
        <fullName evidence="2">Membrane lipoprotein lipid attachment site-containing protein</fullName>
    </submittedName>
</protein>
<comment type="caution">
    <text evidence="2">The sequence shown here is derived from an EMBL/GenBank/DDBJ whole genome shotgun (WGS) entry which is preliminary data.</text>
</comment>
<proteinExistence type="predicted"/>
<keyword evidence="2" id="KW-0449">Lipoprotein</keyword>
<name>A0A8I1AY92_BURCE</name>
<evidence type="ECO:0000313" key="3">
    <source>
        <dbReference type="Proteomes" id="UP000645612"/>
    </source>
</evidence>
<feature type="chain" id="PRO_5034610481" evidence="1">
    <location>
        <begin position="23"/>
        <end position="93"/>
    </location>
</feature>
<dbReference type="Proteomes" id="UP000645612">
    <property type="component" value="Unassembled WGS sequence"/>
</dbReference>
<dbReference type="PROSITE" id="PS51257">
    <property type="entry name" value="PROKAR_LIPOPROTEIN"/>
    <property type="match status" value="1"/>
</dbReference>
<accession>A0A8I1AY92</accession>
<feature type="signal peptide" evidence="1">
    <location>
        <begin position="1"/>
        <end position="22"/>
    </location>
</feature>
<dbReference type="EMBL" id="JAEDXG010000014">
    <property type="protein sequence ID" value="MBH9697964.1"/>
    <property type="molecule type" value="Genomic_DNA"/>
</dbReference>
<evidence type="ECO:0000256" key="1">
    <source>
        <dbReference type="SAM" id="SignalP"/>
    </source>
</evidence>
<evidence type="ECO:0000313" key="2">
    <source>
        <dbReference type="EMBL" id="MBH9697964.1"/>
    </source>
</evidence>
<keyword evidence="1" id="KW-0732">Signal</keyword>
<sequence length="93" mass="10025">MKKSISFLVTALLLAACGQKLSGTYVDKKNDTKLTFESSSKVIFEGGLSPKTELNYEIDGKNLKLTSPEGTQILTLSDDGSIQGPMGLNLKKQ</sequence>
<reference evidence="2" key="1">
    <citation type="submission" date="2020-12" db="EMBL/GenBank/DDBJ databases">
        <title>Burkholderia cepacia complex in Mexico.</title>
        <authorList>
            <person name="Estrada P."/>
        </authorList>
    </citation>
    <scope>NUCLEOTIDE SEQUENCE</scope>
    <source>
        <strain evidence="2">871</strain>
    </source>
</reference>
<organism evidence="2 3">
    <name type="scientific">Burkholderia cepacia</name>
    <name type="common">Pseudomonas cepacia</name>
    <dbReference type="NCBI Taxonomy" id="292"/>
    <lineage>
        <taxon>Bacteria</taxon>
        <taxon>Pseudomonadati</taxon>
        <taxon>Pseudomonadota</taxon>
        <taxon>Betaproteobacteria</taxon>
        <taxon>Burkholderiales</taxon>
        <taxon>Burkholderiaceae</taxon>
        <taxon>Burkholderia</taxon>
        <taxon>Burkholderia cepacia complex</taxon>
    </lineage>
</organism>
<dbReference type="AlphaFoldDB" id="A0A8I1AY92"/>